<reference evidence="1" key="4">
    <citation type="submission" date="2019-03" db="UniProtKB">
        <authorList>
            <consortium name="EnsemblPlants"/>
        </authorList>
    </citation>
    <scope>IDENTIFICATION</scope>
</reference>
<dbReference type="STRING" id="200361.A0A453Q0L4"/>
<reference evidence="2" key="2">
    <citation type="journal article" date="2017" name="Nat. Plants">
        <title>The Aegilops tauschii genome reveals multiple impacts of transposons.</title>
        <authorList>
            <person name="Zhao G."/>
            <person name="Zou C."/>
            <person name="Li K."/>
            <person name="Wang K."/>
            <person name="Li T."/>
            <person name="Gao L."/>
            <person name="Zhang X."/>
            <person name="Wang H."/>
            <person name="Yang Z."/>
            <person name="Liu X."/>
            <person name="Jiang W."/>
            <person name="Mao L."/>
            <person name="Kong X."/>
            <person name="Jiao Y."/>
            <person name="Jia J."/>
        </authorList>
    </citation>
    <scope>NUCLEOTIDE SEQUENCE [LARGE SCALE GENOMIC DNA]</scope>
    <source>
        <strain evidence="2">cv. AL8/78</strain>
    </source>
</reference>
<evidence type="ECO:0000313" key="1">
    <source>
        <dbReference type="EnsemblPlants" id="AET6Gv20937000.1"/>
    </source>
</evidence>
<reference evidence="1" key="5">
    <citation type="journal article" date="2021" name="G3 (Bethesda)">
        <title>Aegilops tauschii genome assembly Aet v5.0 features greater sequence contiguity and improved annotation.</title>
        <authorList>
            <person name="Wang L."/>
            <person name="Zhu T."/>
            <person name="Rodriguez J.C."/>
            <person name="Deal K.R."/>
            <person name="Dubcovsky J."/>
            <person name="McGuire P.E."/>
            <person name="Lux T."/>
            <person name="Spannagl M."/>
            <person name="Mayer K.F.X."/>
            <person name="Baldrich P."/>
            <person name="Meyers B.C."/>
            <person name="Huo N."/>
            <person name="Gu Y.Q."/>
            <person name="Zhou H."/>
            <person name="Devos K.M."/>
            <person name="Bennetzen J.L."/>
            <person name="Unver T."/>
            <person name="Budak H."/>
            <person name="Gulick P.J."/>
            <person name="Galiba G."/>
            <person name="Kalapos B."/>
            <person name="Nelson D.R."/>
            <person name="Li P."/>
            <person name="You F.M."/>
            <person name="Luo M.C."/>
            <person name="Dvorak J."/>
        </authorList>
    </citation>
    <scope>NUCLEOTIDE SEQUENCE [LARGE SCALE GENOMIC DNA]</scope>
    <source>
        <strain evidence="1">cv. AL8/78</strain>
    </source>
</reference>
<dbReference type="EnsemblPlants" id="AET6Gv20937000.1">
    <property type="protein sequence ID" value="AET6Gv20937000.1"/>
    <property type="gene ID" value="AET6Gv20937000"/>
</dbReference>
<accession>A0A453Q0L4</accession>
<dbReference type="Proteomes" id="UP000015105">
    <property type="component" value="Chromosome 6D"/>
</dbReference>
<keyword evidence="2" id="KW-1185">Reference proteome</keyword>
<dbReference type="Gramene" id="AET6Gv20937000.1">
    <property type="protein sequence ID" value="AET6Gv20937000.1"/>
    <property type="gene ID" value="AET6Gv20937000"/>
</dbReference>
<sequence>RHWEVCGMQVTEAVLRIINGTESAECINDTILVLIPKVKNPTSLTQFRPISLCNVLYKIASKVISNRLKMVLPDIISE</sequence>
<dbReference type="AlphaFoldDB" id="A0A453Q0L4"/>
<reference evidence="2" key="1">
    <citation type="journal article" date="2014" name="Science">
        <title>Ancient hybridizations among the ancestral genomes of bread wheat.</title>
        <authorList>
            <consortium name="International Wheat Genome Sequencing Consortium,"/>
            <person name="Marcussen T."/>
            <person name="Sandve S.R."/>
            <person name="Heier L."/>
            <person name="Spannagl M."/>
            <person name="Pfeifer M."/>
            <person name="Jakobsen K.S."/>
            <person name="Wulff B.B."/>
            <person name="Steuernagel B."/>
            <person name="Mayer K.F."/>
            <person name="Olsen O.A."/>
        </authorList>
    </citation>
    <scope>NUCLEOTIDE SEQUENCE [LARGE SCALE GENOMIC DNA]</scope>
    <source>
        <strain evidence="2">cv. AL8/78</strain>
    </source>
</reference>
<proteinExistence type="predicted"/>
<evidence type="ECO:0008006" key="3">
    <source>
        <dbReference type="Google" id="ProtNLM"/>
    </source>
</evidence>
<protein>
    <recommendedName>
        <fullName evidence="3">Reverse transcriptase domain-containing protein</fullName>
    </recommendedName>
</protein>
<evidence type="ECO:0000313" key="2">
    <source>
        <dbReference type="Proteomes" id="UP000015105"/>
    </source>
</evidence>
<reference evidence="1" key="3">
    <citation type="journal article" date="2017" name="Nature">
        <title>Genome sequence of the progenitor of the wheat D genome Aegilops tauschii.</title>
        <authorList>
            <person name="Luo M.C."/>
            <person name="Gu Y.Q."/>
            <person name="Puiu D."/>
            <person name="Wang H."/>
            <person name="Twardziok S.O."/>
            <person name="Deal K.R."/>
            <person name="Huo N."/>
            <person name="Zhu T."/>
            <person name="Wang L."/>
            <person name="Wang Y."/>
            <person name="McGuire P.E."/>
            <person name="Liu S."/>
            <person name="Long H."/>
            <person name="Ramasamy R.K."/>
            <person name="Rodriguez J.C."/>
            <person name="Van S.L."/>
            <person name="Yuan L."/>
            <person name="Wang Z."/>
            <person name="Xia Z."/>
            <person name="Xiao L."/>
            <person name="Anderson O.D."/>
            <person name="Ouyang S."/>
            <person name="Liang Y."/>
            <person name="Zimin A.V."/>
            <person name="Pertea G."/>
            <person name="Qi P."/>
            <person name="Bennetzen J.L."/>
            <person name="Dai X."/>
            <person name="Dawson M.W."/>
            <person name="Muller H.G."/>
            <person name="Kugler K."/>
            <person name="Rivarola-Duarte L."/>
            <person name="Spannagl M."/>
            <person name="Mayer K.F.X."/>
            <person name="Lu F.H."/>
            <person name="Bevan M.W."/>
            <person name="Leroy P."/>
            <person name="Li P."/>
            <person name="You F.M."/>
            <person name="Sun Q."/>
            <person name="Liu Z."/>
            <person name="Lyons E."/>
            <person name="Wicker T."/>
            <person name="Salzberg S.L."/>
            <person name="Devos K.M."/>
            <person name="Dvorak J."/>
        </authorList>
    </citation>
    <scope>NUCLEOTIDE SEQUENCE [LARGE SCALE GENOMIC DNA]</scope>
    <source>
        <strain evidence="1">cv. AL8/78</strain>
    </source>
</reference>
<name>A0A453Q0L4_AEGTS</name>
<organism evidence="1 2">
    <name type="scientific">Aegilops tauschii subsp. strangulata</name>
    <name type="common">Goatgrass</name>
    <dbReference type="NCBI Taxonomy" id="200361"/>
    <lineage>
        <taxon>Eukaryota</taxon>
        <taxon>Viridiplantae</taxon>
        <taxon>Streptophyta</taxon>
        <taxon>Embryophyta</taxon>
        <taxon>Tracheophyta</taxon>
        <taxon>Spermatophyta</taxon>
        <taxon>Magnoliopsida</taxon>
        <taxon>Liliopsida</taxon>
        <taxon>Poales</taxon>
        <taxon>Poaceae</taxon>
        <taxon>BOP clade</taxon>
        <taxon>Pooideae</taxon>
        <taxon>Triticodae</taxon>
        <taxon>Triticeae</taxon>
        <taxon>Triticinae</taxon>
        <taxon>Aegilops</taxon>
    </lineage>
</organism>